<feature type="signal peptide" evidence="1">
    <location>
        <begin position="1"/>
        <end position="22"/>
    </location>
</feature>
<dbReference type="InterPro" id="IPR006103">
    <property type="entry name" value="Glyco_hydro_2_cat"/>
</dbReference>
<gene>
    <name evidence="3" type="ORF">rosag_01580</name>
</gene>
<feature type="domain" description="Glycoside hydrolase family 2 catalytic" evidence="2">
    <location>
        <begin position="161"/>
        <end position="372"/>
    </location>
</feature>
<dbReference type="SUPFAM" id="SSF49303">
    <property type="entry name" value="beta-Galactosidase/glucuronidase domain"/>
    <property type="match status" value="1"/>
</dbReference>
<dbReference type="GO" id="GO:0004553">
    <property type="term" value="F:hydrolase activity, hydrolyzing O-glycosyl compounds"/>
    <property type="evidence" value="ECO:0007669"/>
    <property type="project" value="InterPro"/>
</dbReference>
<dbReference type="InterPro" id="IPR051913">
    <property type="entry name" value="GH2_Domain-Containing"/>
</dbReference>
<dbReference type="Proteomes" id="UP001161325">
    <property type="component" value="Unassembled WGS sequence"/>
</dbReference>
<keyword evidence="1" id="KW-0732">Signal</keyword>
<dbReference type="Gene3D" id="3.20.20.80">
    <property type="entry name" value="Glycosidases"/>
    <property type="match status" value="1"/>
</dbReference>
<evidence type="ECO:0000259" key="2">
    <source>
        <dbReference type="Pfam" id="PF02836"/>
    </source>
</evidence>
<dbReference type="Pfam" id="PF02836">
    <property type="entry name" value="Glyco_hydro_2_C"/>
    <property type="match status" value="1"/>
</dbReference>
<evidence type="ECO:0000313" key="4">
    <source>
        <dbReference type="Proteomes" id="UP001161325"/>
    </source>
</evidence>
<dbReference type="InterPro" id="IPR036156">
    <property type="entry name" value="Beta-gal/glucu_dom_sf"/>
</dbReference>
<accession>A0AA37PZ70</accession>
<proteinExistence type="predicted"/>
<dbReference type="AlphaFoldDB" id="A0AA37PZ70"/>
<dbReference type="RefSeq" id="WP_284348085.1">
    <property type="nucleotide sequence ID" value="NZ_BRXS01000001.1"/>
</dbReference>
<reference evidence="3" key="1">
    <citation type="submission" date="2022-08" db="EMBL/GenBank/DDBJ databases">
        <title>Draft genome sequencing of Roseisolibacter agri AW1220.</title>
        <authorList>
            <person name="Tobiishi Y."/>
            <person name="Tonouchi A."/>
        </authorList>
    </citation>
    <scope>NUCLEOTIDE SEQUENCE</scope>
    <source>
        <strain evidence="3">AW1220</strain>
    </source>
</reference>
<feature type="chain" id="PRO_5041280298" description="Glycoside hydrolase family 2 catalytic domain-containing protein" evidence="1">
    <location>
        <begin position="23"/>
        <end position="996"/>
    </location>
</feature>
<dbReference type="PANTHER" id="PTHR42732">
    <property type="entry name" value="BETA-GALACTOSIDASE"/>
    <property type="match status" value="1"/>
</dbReference>
<dbReference type="InterPro" id="IPR017853">
    <property type="entry name" value="GH"/>
</dbReference>
<protein>
    <recommendedName>
        <fullName evidence="2">Glycoside hydrolase family 2 catalytic domain-containing protein</fullName>
    </recommendedName>
</protein>
<dbReference type="SUPFAM" id="SSF51445">
    <property type="entry name" value="(Trans)glycosidases"/>
    <property type="match status" value="1"/>
</dbReference>
<organism evidence="3 4">
    <name type="scientific">Roseisolibacter agri</name>
    <dbReference type="NCBI Taxonomy" id="2014610"/>
    <lineage>
        <taxon>Bacteria</taxon>
        <taxon>Pseudomonadati</taxon>
        <taxon>Gemmatimonadota</taxon>
        <taxon>Gemmatimonadia</taxon>
        <taxon>Gemmatimonadales</taxon>
        <taxon>Gemmatimonadaceae</taxon>
        <taxon>Roseisolibacter</taxon>
    </lineage>
</organism>
<evidence type="ECO:0000256" key="1">
    <source>
        <dbReference type="SAM" id="SignalP"/>
    </source>
</evidence>
<sequence>MTLRRPTLLAFLLAAAPAALHAQTDDEAPASAAARAVRVPPFRVLAFTDTAGARIEVTLSPATTGAIAVSKDGVSPAALANAPVRATITPVAGGAPLWSGELGRMSVGPDGVAKLVARTPRLAPARWSPQSPTLYTLTVDVGAGRLADTTRIGFRTIGANEGRLFLNGRPLFLRGNAINPPERNLPDSLSESPRFARDYLRYMKGIGVNVVRFTRPSQVWMDAADEVGMLVFQGHYGTPNGASSTKPPQVSLDESERWYRDRVIAPQANHPSVVVYALSNEQAAPEISYLKTGHAEVAAFLGEMHARLSRWDDTRLYIGNAGYGFGRGGEVCDIHRYWGWYYNSALSFYTLRDPKICWRSDAKQPITLTEAVGNYTGPDGRYNLASNTKQPESQLNWTGHAPDAEQGPRALAYQAWVAGQGIEITRRLRARNPYLAGLLPFTIVFHDWHGITSFAGMRPKPVAAQYARSYQPVLLSWELWTPQVYAGSTIAPVAHVVNDAESGEDLAGLSLRWTLADASGRVRQQGTTAMPDVRYFGTGRTPLSVALPADLATGSYTLAGVLTRGADTLSRNQTSLWVAQPAFARPAAAAPARRIVLLDDSAGATGRALTRLGLPHRAAATLGALDAARDALVIGDGAWSAAATRDTARLRAFVAAGGRVLVLPQRPDRFDASWLPARITLQTEQLDHPDVYPGGRPFRNGMSINPERPDHPVLAGLDRDRLFLWSDWTRWDDARPGFPEVYPVTRGFVVADPARLGRVAVLANYDHGLEGVALAELFDGRGSVLVSGFDVVHRAGLDPAADRLLGNMVRYMASADAHEAHPLVDRKITWGDYASERGLVTGIYNGLLLHTVPVIPDGMKGARTIRVDSTGFAFAGAFGGWNTNPSIQYVGRGRRPYGPFTFTLGGAVRLEKGTPATGEGRVWLRVPAGRRTMTTVVHNQATDAKTLEIKLNGARQQVSVPAGQTITVETPLANATALALTYRGDRRLVLLETDFR</sequence>
<comment type="caution">
    <text evidence="3">The sequence shown here is derived from an EMBL/GenBank/DDBJ whole genome shotgun (WGS) entry which is preliminary data.</text>
</comment>
<name>A0AA37PZ70_9BACT</name>
<evidence type="ECO:0000313" key="3">
    <source>
        <dbReference type="EMBL" id="GLC23645.1"/>
    </source>
</evidence>
<dbReference type="GO" id="GO:0005975">
    <property type="term" value="P:carbohydrate metabolic process"/>
    <property type="evidence" value="ECO:0007669"/>
    <property type="project" value="InterPro"/>
</dbReference>
<keyword evidence="4" id="KW-1185">Reference proteome</keyword>
<dbReference type="PANTHER" id="PTHR42732:SF1">
    <property type="entry name" value="BETA-MANNOSIDASE"/>
    <property type="match status" value="1"/>
</dbReference>
<dbReference type="InterPro" id="IPR029062">
    <property type="entry name" value="Class_I_gatase-like"/>
</dbReference>
<dbReference type="SUPFAM" id="SSF52317">
    <property type="entry name" value="Class I glutamine amidotransferase-like"/>
    <property type="match status" value="1"/>
</dbReference>
<dbReference type="EMBL" id="BRXS01000001">
    <property type="protein sequence ID" value="GLC23645.1"/>
    <property type="molecule type" value="Genomic_DNA"/>
</dbReference>